<protein>
    <submittedName>
        <fullName evidence="1">Uncharacterized protein</fullName>
    </submittedName>
</protein>
<dbReference type="Proteomes" id="UP001163603">
    <property type="component" value="Chromosome 5"/>
</dbReference>
<proteinExistence type="predicted"/>
<keyword evidence="2" id="KW-1185">Reference proteome</keyword>
<gene>
    <name evidence="1" type="ORF">Pint_27517</name>
</gene>
<comment type="caution">
    <text evidence="1">The sequence shown here is derived from an EMBL/GenBank/DDBJ whole genome shotgun (WGS) entry which is preliminary data.</text>
</comment>
<evidence type="ECO:0000313" key="1">
    <source>
        <dbReference type="EMBL" id="KAJ0041041.1"/>
    </source>
</evidence>
<dbReference type="EMBL" id="CM047740">
    <property type="protein sequence ID" value="KAJ0041041.1"/>
    <property type="molecule type" value="Genomic_DNA"/>
</dbReference>
<accession>A0ACC0YUV6</accession>
<reference evidence="2" key="1">
    <citation type="journal article" date="2023" name="G3 (Bethesda)">
        <title>Genome assembly and association tests identify interacting loci associated with vigor, precocity, and sex in interspecific pistachio rootstocks.</title>
        <authorList>
            <person name="Palmer W."/>
            <person name="Jacygrad E."/>
            <person name="Sagayaradj S."/>
            <person name="Cavanaugh K."/>
            <person name="Han R."/>
            <person name="Bertier L."/>
            <person name="Beede B."/>
            <person name="Kafkas S."/>
            <person name="Golino D."/>
            <person name="Preece J."/>
            <person name="Michelmore R."/>
        </authorList>
    </citation>
    <scope>NUCLEOTIDE SEQUENCE [LARGE SCALE GENOMIC DNA]</scope>
</reference>
<sequence>MLFVAFSASPITIVASFVDFTTLFILETDASGVALGVVFSQHGHPIAYYKKVFSPQMRNPSTYAREMTTITVSVAPLFVGL</sequence>
<organism evidence="1 2">
    <name type="scientific">Pistacia integerrima</name>
    <dbReference type="NCBI Taxonomy" id="434235"/>
    <lineage>
        <taxon>Eukaryota</taxon>
        <taxon>Viridiplantae</taxon>
        <taxon>Streptophyta</taxon>
        <taxon>Embryophyta</taxon>
        <taxon>Tracheophyta</taxon>
        <taxon>Spermatophyta</taxon>
        <taxon>Magnoliopsida</taxon>
        <taxon>eudicotyledons</taxon>
        <taxon>Gunneridae</taxon>
        <taxon>Pentapetalae</taxon>
        <taxon>rosids</taxon>
        <taxon>malvids</taxon>
        <taxon>Sapindales</taxon>
        <taxon>Anacardiaceae</taxon>
        <taxon>Pistacia</taxon>
    </lineage>
</organism>
<name>A0ACC0YUV6_9ROSI</name>
<evidence type="ECO:0000313" key="2">
    <source>
        <dbReference type="Proteomes" id="UP001163603"/>
    </source>
</evidence>